<accession>A0A3B5ATV7</accession>
<name>A0A3B5ATV7_9TELE</name>
<dbReference type="AlphaFoldDB" id="A0A3B5ATV7"/>
<dbReference type="CDD" id="cd00037">
    <property type="entry name" value="CLECT"/>
    <property type="match status" value="1"/>
</dbReference>
<sequence length="152" mass="17268">NISLTTTVMMTLVFFLLCSGKGSSPALVLHFILCRLFVHIRWETALNRCKKEGGSLVTLYDDEDATFTENYVNKKDLYSTHWLGLIKNRTNITTWSNGDPFTCNRSSVNPANIRNGDQICEAMENKTWKGFNCSDKHPFMCYKDPALTQASQ</sequence>
<keyword evidence="1" id="KW-0472">Membrane</keyword>
<keyword evidence="2" id="KW-0732">Signal</keyword>
<dbReference type="InterPro" id="IPR001304">
    <property type="entry name" value="C-type_lectin-like"/>
</dbReference>
<reference evidence="4" key="1">
    <citation type="submission" date="2023-09" db="UniProtKB">
        <authorList>
            <consortium name="Ensembl"/>
        </authorList>
    </citation>
    <scope>IDENTIFICATION</scope>
</reference>
<feature type="transmembrane region" description="Helical" evidence="1">
    <location>
        <begin position="12"/>
        <end position="38"/>
    </location>
</feature>
<proteinExistence type="predicted"/>
<evidence type="ECO:0000256" key="1">
    <source>
        <dbReference type="SAM" id="Phobius"/>
    </source>
</evidence>
<protein>
    <recommendedName>
        <fullName evidence="3">C-type lectin domain-containing protein</fullName>
    </recommendedName>
</protein>
<feature type="domain" description="C-type lectin" evidence="3">
    <location>
        <begin position="34"/>
        <end position="142"/>
    </location>
</feature>
<dbReference type="Gene3D" id="3.10.100.10">
    <property type="entry name" value="Mannose-Binding Protein A, subunit A"/>
    <property type="match status" value="1"/>
</dbReference>
<dbReference type="Pfam" id="PF00059">
    <property type="entry name" value="Lectin_C"/>
    <property type="match status" value="1"/>
</dbReference>
<dbReference type="GeneTree" id="ENSGT00940000168532"/>
<keyword evidence="1" id="KW-1133">Transmembrane helix</keyword>
<dbReference type="Ensembl" id="ENSSPAT00000024694.1">
    <property type="protein sequence ID" value="ENSSPAP00000024295.1"/>
    <property type="gene ID" value="ENSSPAG00000018363.1"/>
</dbReference>
<dbReference type="InterPro" id="IPR016186">
    <property type="entry name" value="C-type_lectin-like/link_sf"/>
</dbReference>
<dbReference type="PROSITE" id="PS50041">
    <property type="entry name" value="C_TYPE_LECTIN_2"/>
    <property type="match status" value="1"/>
</dbReference>
<dbReference type="InterPro" id="IPR016187">
    <property type="entry name" value="CTDL_fold"/>
</dbReference>
<dbReference type="SMART" id="SM00034">
    <property type="entry name" value="CLECT"/>
    <property type="match status" value="1"/>
</dbReference>
<evidence type="ECO:0000259" key="3">
    <source>
        <dbReference type="PROSITE" id="PS50041"/>
    </source>
</evidence>
<dbReference type="SUPFAM" id="SSF56436">
    <property type="entry name" value="C-type lectin-like"/>
    <property type="match status" value="1"/>
</dbReference>
<evidence type="ECO:0000313" key="4">
    <source>
        <dbReference type="Ensembl" id="ENSSPAP00000024295.1"/>
    </source>
</evidence>
<evidence type="ECO:0000256" key="2">
    <source>
        <dbReference type="SAM" id="SignalP"/>
    </source>
</evidence>
<feature type="signal peptide" evidence="2">
    <location>
        <begin position="1"/>
        <end position="20"/>
    </location>
</feature>
<keyword evidence="1" id="KW-0812">Transmembrane</keyword>
<feature type="chain" id="PRO_5017193625" description="C-type lectin domain-containing protein" evidence="2">
    <location>
        <begin position="21"/>
        <end position="152"/>
    </location>
</feature>
<organism evidence="4">
    <name type="scientific">Stegastes partitus</name>
    <name type="common">bicolor damselfish</name>
    <dbReference type="NCBI Taxonomy" id="144197"/>
    <lineage>
        <taxon>Eukaryota</taxon>
        <taxon>Metazoa</taxon>
        <taxon>Chordata</taxon>
        <taxon>Craniata</taxon>
        <taxon>Vertebrata</taxon>
        <taxon>Euteleostomi</taxon>
        <taxon>Actinopterygii</taxon>
        <taxon>Neopterygii</taxon>
        <taxon>Teleostei</taxon>
        <taxon>Neoteleostei</taxon>
        <taxon>Acanthomorphata</taxon>
        <taxon>Ovalentaria</taxon>
        <taxon>Pomacentridae</taxon>
        <taxon>Stegastes</taxon>
    </lineage>
</organism>
<dbReference type="STRING" id="144197.ENSSPAP00000024295"/>